<keyword evidence="7 14" id="KW-0963">Cytoplasm</keyword>
<dbReference type="InterPro" id="IPR027417">
    <property type="entry name" value="P-loop_NTPase"/>
</dbReference>
<keyword evidence="11 14" id="KW-0067">ATP-binding</keyword>
<comment type="catalytic activity">
    <reaction evidence="1 14 15">
        <text>(R)-pantothenate + ATP = (R)-4'-phosphopantothenate + ADP + H(+)</text>
        <dbReference type="Rhea" id="RHEA:16373"/>
        <dbReference type="ChEBI" id="CHEBI:10986"/>
        <dbReference type="ChEBI" id="CHEBI:15378"/>
        <dbReference type="ChEBI" id="CHEBI:29032"/>
        <dbReference type="ChEBI" id="CHEBI:30616"/>
        <dbReference type="ChEBI" id="CHEBI:456216"/>
        <dbReference type="EC" id="2.7.1.33"/>
    </reaction>
</comment>
<protein>
    <recommendedName>
        <fullName evidence="6 14">Pantothenate kinase</fullName>
        <ecNumber evidence="5 14">2.7.1.33</ecNumber>
    </recommendedName>
    <alternativeName>
        <fullName evidence="13 14">Pantothenic acid kinase</fullName>
    </alternativeName>
</protein>
<evidence type="ECO:0000256" key="11">
    <source>
        <dbReference type="ARBA" id="ARBA00022840"/>
    </source>
</evidence>
<evidence type="ECO:0000256" key="1">
    <source>
        <dbReference type="ARBA" id="ARBA00001206"/>
    </source>
</evidence>
<evidence type="ECO:0000256" key="10">
    <source>
        <dbReference type="ARBA" id="ARBA00022777"/>
    </source>
</evidence>
<feature type="domain" description="Phosphoribulokinase/uridine kinase" evidence="16">
    <location>
        <begin position="96"/>
        <end position="234"/>
    </location>
</feature>
<evidence type="ECO:0000256" key="8">
    <source>
        <dbReference type="ARBA" id="ARBA00022679"/>
    </source>
</evidence>
<evidence type="ECO:0000256" key="14">
    <source>
        <dbReference type="HAMAP-Rule" id="MF_00215"/>
    </source>
</evidence>
<dbReference type="PIRSF" id="PIRSF000545">
    <property type="entry name" value="Pantothenate_kin"/>
    <property type="match status" value="1"/>
</dbReference>
<evidence type="ECO:0000256" key="7">
    <source>
        <dbReference type="ARBA" id="ARBA00022490"/>
    </source>
</evidence>
<evidence type="ECO:0000256" key="3">
    <source>
        <dbReference type="ARBA" id="ARBA00005225"/>
    </source>
</evidence>
<dbReference type="RefSeq" id="WP_257715366.1">
    <property type="nucleotide sequence ID" value="NZ_JANJOU010000003.1"/>
</dbReference>
<comment type="subcellular location">
    <subcellularLocation>
        <location evidence="2 14 15">Cytoplasm</location>
    </subcellularLocation>
</comment>
<dbReference type="InterPro" id="IPR006083">
    <property type="entry name" value="PRK/URK"/>
</dbReference>
<feature type="binding site" evidence="14">
    <location>
        <begin position="101"/>
        <end position="108"/>
    </location>
    <ligand>
        <name>ATP</name>
        <dbReference type="ChEBI" id="CHEBI:30616"/>
    </ligand>
</feature>
<dbReference type="HAMAP" id="MF_00215">
    <property type="entry name" value="Pantothen_kinase_1"/>
    <property type="match status" value="1"/>
</dbReference>
<comment type="similarity">
    <text evidence="4 14 15">Belongs to the prokaryotic pantothenate kinase family.</text>
</comment>
<dbReference type="EC" id="2.7.1.33" evidence="5 14"/>
<keyword evidence="9 14" id="KW-0547">Nucleotide-binding</keyword>
<dbReference type="PANTHER" id="PTHR10285">
    <property type="entry name" value="URIDINE KINASE"/>
    <property type="match status" value="1"/>
</dbReference>
<accession>A0ABT1X0S7</accession>
<comment type="caution">
    <text evidence="17">The sequence shown here is derived from an EMBL/GenBank/DDBJ whole genome shotgun (WGS) entry which is preliminary data.</text>
</comment>
<evidence type="ECO:0000256" key="15">
    <source>
        <dbReference type="RuleBase" id="RU003530"/>
    </source>
</evidence>
<dbReference type="InterPro" id="IPR004566">
    <property type="entry name" value="PanK"/>
</dbReference>
<proteinExistence type="inferred from homology"/>
<organism evidence="17 18">
    <name type="scientific">Roseomonas populi</name>
    <dbReference type="NCBI Taxonomy" id="3121582"/>
    <lineage>
        <taxon>Bacteria</taxon>
        <taxon>Pseudomonadati</taxon>
        <taxon>Pseudomonadota</taxon>
        <taxon>Alphaproteobacteria</taxon>
        <taxon>Acetobacterales</taxon>
        <taxon>Roseomonadaceae</taxon>
        <taxon>Roseomonas</taxon>
    </lineage>
</organism>
<evidence type="ECO:0000256" key="9">
    <source>
        <dbReference type="ARBA" id="ARBA00022741"/>
    </source>
</evidence>
<dbReference type="SUPFAM" id="SSF52540">
    <property type="entry name" value="P-loop containing nucleoside triphosphate hydrolases"/>
    <property type="match status" value="1"/>
</dbReference>
<keyword evidence="10 14" id="KW-0418">Kinase</keyword>
<evidence type="ECO:0000256" key="13">
    <source>
        <dbReference type="ARBA" id="ARBA00032866"/>
    </source>
</evidence>
<dbReference type="GO" id="GO:0004594">
    <property type="term" value="F:pantothenate kinase activity"/>
    <property type="evidence" value="ECO:0007669"/>
    <property type="project" value="UniProtKB-EC"/>
</dbReference>
<sequence length="317" mass="35210">MDEVVSGPLAGTEESGAYRVFDRAEWAALRSSTPLPLTDADVKALRGVADQVSLAEVADVHLPLSRLLNLHVTAARSLAAVQDTFLGRPARVPPYVIAVAGSVAVGKSTFARLLRAVLARWPDHPRVQLVTTDGFLLPTKMLEARGLMRRKGFPESYDLRRMIAFLRAVKAGEAEARAPVYSHLSYDIVPGESEVVSQPDILIFEGLNVLQTAGTSVLASDFFDFSVYVDAAEEDIESWYVQRFLVLQRTAFQDPRSYFHHYKDLSEEEAKVVARGIWRDINLPNLVENIQPTRPRAHLVLTKGPDHAVREVALRQM</sequence>
<dbReference type="NCBIfam" id="TIGR00554">
    <property type="entry name" value="panK_bact"/>
    <property type="match status" value="1"/>
</dbReference>
<evidence type="ECO:0000256" key="12">
    <source>
        <dbReference type="ARBA" id="ARBA00022993"/>
    </source>
</evidence>
<keyword evidence="12 14" id="KW-0173">Coenzyme A biosynthesis</keyword>
<evidence type="ECO:0000259" key="16">
    <source>
        <dbReference type="Pfam" id="PF00485"/>
    </source>
</evidence>
<name>A0ABT1X0S7_9PROT</name>
<keyword evidence="8 14" id="KW-0808">Transferase</keyword>
<dbReference type="Proteomes" id="UP001524642">
    <property type="component" value="Unassembled WGS sequence"/>
</dbReference>
<dbReference type="Pfam" id="PF00485">
    <property type="entry name" value="PRK"/>
    <property type="match status" value="1"/>
</dbReference>
<comment type="pathway">
    <text evidence="3 14 15">Cofactor biosynthesis; coenzyme A biosynthesis; CoA from (R)-pantothenate: step 1/5.</text>
</comment>
<evidence type="ECO:0000256" key="6">
    <source>
        <dbReference type="ARBA" id="ARBA00015080"/>
    </source>
</evidence>
<dbReference type="EMBL" id="JANJOU010000003">
    <property type="protein sequence ID" value="MCR0981703.1"/>
    <property type="molecule type" value="Genomic_DNA"/>
</dbReference>
<evidence type="ECO:0000313" key="17">
    <source>
        <dbReference type="EMBL" id="MCR0981703.1"/>
    </source>
</evidence>
<keyword evidence="18" id="KW-1185">Reference proteome</keyword>
<evidence type="ECO:0000256" key="2">
    <source>
        <dbReference type="ARBA" id="ARBA00004496"/>
    </source>
</evidence>
<evidence type="ECO:0000313" key="18">
    <source>
        <dbReference type="Proteomes" id="UP001524642"/>
    </source>
</evidence>
<dbReference type="CDD" id="cd02025">
    <property type="entry name" value="PanK"/>
    <property type="match status" value="1"/>
</dbReference>
<evidence type="ECO:0000256" key="4">
    <source>
        <dbReference type="ARBA" id="ARBA00006087"/>
    </source>
</evidence>
<reference evidence="17 18" key="1">
    <citation type="submission" date="2022-06" db="EMBL/GenBank/DDBJ databases">
        <title>Roseomonas CN29.</title>
        <authorList>
            <person name="Cheng Y."/>
            <person name="He X."/>
        </authorList>
    </citation>
    <scope>NUCLEOTIDE SEQUENCE [LARGE SCALE GENOMIC DNA]</scope>
    <source>
        <strain evidence="17 18">CN29</strain>
    </source>
</reference>
<dbReference type="Gene3D" id="3.40.50.300">
    <property type="entry name" value="P-loop containing nucleotide triphosphate hydrolases"/>
    <property type="match status" value="1"/>
</dbReference>
<gene>
    <name evidence="14 17" type="primary">coaA</name>
    <name evidence="17" type="ORF">NRP21_06545</name>
</gene>
<evidence type="ECO:0000256" key="5">
    <source>
        <dbReference type="ARBA" id="ARBA00012102"/>
    </source>
</evidence>